<gene>
    <name evidence="3" type="ORF">L203_104259</name>
</gene>
<evidence type="ECO:0008006" key="5">
    <source>
        <dbReference type="Google" id="ProtNLM"/>
    </source>
</evidence>
<organism evidence="3 4">
    <name type="scientific">Cryptococcus depauperatus CBS 7841</name>
    <dbReference type="NCBI Taxonomy" id="1295531"/>
    <lineage>
        <taxon>Eukaryota</taxon>
        <taxon>Fungi</taxon>
        <taxon>Dikarya</taxon>
        <taxon>Basidiomycota</taxon>
        <taxon>Agaricomycotina</taxon>
        <taxon>Tremellomycetes</taxon>
        <taxon>Tremellales</taxon>
        <taxon>Cryptococcaceae</taxon>
        <taxon>Cryptococcus</taxon>
    </lineage>
</organism>
<dbReference type="GO" id="GO:0000149">
    <property type="term" value="F:SNARE binding"/>
    <property type="evidence" value="ECO:0007669"/>
    <property type="project" value="TreeGrafter"/>
</dbReference>
<feature type="compositionally biased region" description="Basic and acidic residues" evidence="2">
    <location>
        <begin position="850"/>
        <end position="860"/>
    </location>
</feature>
<proteinExistence type="predicted"/>
<feature type="region of interest" description="Disordered" evidence="2">
    <location>
        <begin position="842"/>
        <end position="880"/>
    </location>
</feature>
<feature type="compositionally biased region" description="Polar residues" evidence="2">
    <location>
        <begin position="198"/>
        <end position="232"/>
    </location>
</feature>
<dbReference type="GO" id="GO:0035493">
    <property type="term" value="P:SNARE complex assembly"/>
    <property type="evidence" value="ECO:0007669"/>
    <property type="project" value="TreeGrafter"/>
</dbReference>
<feature type="compositionally biased region" description="Basic residues" evidence="2">
    <location>
        <begin position="71"/>
        <end position="86"/>
    </location>
</feature>
<name>A0AAJ8JV55_9TREE</name>
<dbReference type="PANTHER" id="PTHR15157:SF5">
    <property type="entry name" value="UV RADIATION RESISTANCE-ASSOCIATED GENE PROTEIN"/>
    <property type="match status" value="1"/>
</dbReference>
<feature type="compositionally biased region" description="Polar residues" evidence="2">
    <location>
        <begin position="278"/>
        <end position="300"/>
    </location>
</feature>
<feature type="region of interest" description="Disordered" evidence="2">
    <location>
        <begin position="37"/>
        <end position="144"/>
    </location>
</feature>
<dbReference type="RefSeq" id="XP_066069743.1">
    <property type="nucleotide sequence ID" value="XM_066213646.1"/>
</dbReference>
<dbReference type="AlphaFoldDB" id="A0AAJ8JV55"/>
<dbReference type="Proteomes" id="UP000094043">
    <property type="component" value="Chromosome 5"/>
</dbReference>
<reference evidence="3" key="3">
    <citation type="submission" date="2024-01" db="EMBL/GenBank/DDBJ databases">
        <authorList>
            <person name="Coelho M.A."/>
            <person name="David-Palma M."/>
            <person name="Shea T."/>
            <person name="Sun S."/>
            <person name="Cuomo C.A."/>
            <person name="Heitman J."/>
        </authorList>
    </citation>
    <scope>NUCLEOTIDE SEQUENCE</scope>
    <source>
        <strain evidence="3">CBS 7841</strain>
    </source>
</reference>
<accession>A0AAJ8JV55</accession>
<keyword evidence="1" id="KW-0175">Coiled coil</keyword>
<feature type="compositionally biased region" description="Low complexity" evidence="2">
    <location>
        <begin position="250"/>
        <end position="265"/>
    </location>
</feature>
<evidence type="ECO:0000313" key="4">
    <source>
        <dbReference type="Proteomes" id="UP000094043"/>
    </source>
</evidence>
<sequence>MEHWPRVRDITGIRIHQLTLPESLPYAFKLKPEPIQKERVLGEPSRTKVSNGSASNDTRENEIFAESLGSQRRRKSSNSTLPRKRSASPASTTVNEHPSPLVRPTERATRVTRNRASTLAGEAMELNQSGASKSEGSRQWPEHLHGSLSEQIQLATAESKKLARCFIVLRTPERRVSPVESLEEGASIPSPKRAISEGSVSRSQLPPQNMPCSSVLRSQSSSPIQTLPTPESSPRIRQRQSMPQDSKRNTSPFTSPKKSSSHSSPRLARDTPLKKRPSTSTHSSTLNGGRSNSDPVSSLKGSESPAIPFFISTIHPPSLYPRFFHLNPESDFASWLSYPDLASTTVEAQVWVQVSQDEKSVKMWKMLDGVGGLIRLDQLKRQDIGADRKKKPNCLEFTLSFDPKGVYYMPSPDDSPALRESSQNNRLREGKLKRGAGIGALHQLVNLYAVVVDTQRGISQAQDKVDKLLAEDADHRSLNRELSEREDRIKWIRDKVDEVKQVISITRERLSLQYQASETKRDNLAAADRKDDLLRVGVDDLEDKISSIQLNRFSLLPKIYRLRASLIQTLDTLFPIQPLDPSILLYTILDIPLPIPATPNDPAPPIMLPAHKVDERTTAAALGYVAMVVQILGNIGGQAGGLAFPVTCAGSRSVVKDVASVMQGPRSFPLYAKGVERYRYEYGVFLLNKNIEMLMQEANIRLLDIRQTLPNLKSLLLTLSSPVYTPIQHRTTLSSRVPSYPASFINSTSVSRVSSGAWYTSGSFTENRRLSSSVGFHSPPSSSDRTSPVQMHLQIYPAKSGQITDFASQISRAKTESSPLSTKMMKPETKKLLLRKRLEGEGVVNLDNSSNERHESKTDSDMCDTNDMGINGTPPGIAVD</sequence>
<feature type="region of interest" description="Disordered" evidence="2">
    <location>
        <begin position="176"/>
        <end position="300"/>
    </location>
</feature>
<dbReference type="KEGG" id="cdep:91088469"/>
<dbReference type="EMBL" id="CP143788">
    <property type="protein sequence ID" value="WVN89043.1"/>
    <property type="molecule type" value="Genomic_DNA"/>
</dbReference>
<keyword evidence="4" id="KW-1185">Reference proteome</keyword>
<evidence type="ECO:0000313" key="3">
    <source>
        <dbReference type="EMBL" id="WVN89043.1"/>
    </source>
</evidence>
<reference evidence="3" key="1">
    <citation type="submission" date="2016-06" db="EMBL/GenBank/DDBJ databases">
        <authorList>
            <person name="Cuomo C."/>
            <person name="Litvintseva A."/>
            <person name="Heitman J."/>
            <person name="Chen Y."/>
            <person name="Sun S."/>
            <person name="Springer D."/>
            <person name="Dromer F."/>
            <person name="Young S."/>
            <person name="Zeng Q."/>
            <person name="Chapman S."/>
            <person name="Gujja S."/>
            <person name="Saif S."/>
            <person name="Birren B."/>
        </authorList>
    </citation>
    <scope>NUCLEOTIDE SEQUENCE</scope>
    <source>
        <strain evidence="3">CBS 7841</strain>
    </source>
</reference>
<reference evidence="3" key="2">
    <citation type="journal article" date="2022" name="Elife">
        <title>Obligate sexual reproduction of a homothallic fungus closely related to the Cryptococcus pathogenic species complex.</title>
        <authorList>
            <person name="Passer A.R."/>
            <person name="Clancey S.A."/>
            <person name="Shea T."/>
            <person name="David-Palma M."/>
            <person name="Averette A.F."/>
            <person name="Boekhout T."/>
            <person name="Porcel B.M."/>
            <person name="Nowrousian M."/>
            <person name="Cuomo C.A."/>
            <person name="Sun S."/>
            <person name="Heitman J."/>
            <person name="Coelho M.A."/>
        </authorList>
    </citation>
    <scope>NUCLEOTIDE SEQUENCE</scope>
    <source>
        <strain evidence="3">CBS 7841</strain>
    </source>
</reference>
<dbReference type="GO" id="GO:0000323">
    <property type="term" value="C:lytic vacuole"/>
    <property type="evidence" value="ECO:0007669"/>
    <property type="project" value="TreeGrafter"/>
</dbReference>
<dbReference type="GeneID" id="91088469"/>
<feature type="compositionally biased region" description="Polar residues" evidence="2">
    <location>
        <begin position="47"/>
        <end position="56"/>
    </location>
</feature>
<dbReference type="GO" id="GO:0005768">
    <property type="term" value="C:endosome"/>
    <property type="evidence" value="ECO:0007669"/>
    <property type="project" value="TreeGrafter"/>
</dbReference>
<evidence type="ECO:0000256" key="2">
    <source>
        <dbReference type="SAM" id="MobiDB-lite"/>
    </source>
</evidence>
<dbReference type="PANTHER" id="PTHR15157">
    <property type="entry name" value="UV RADIATION RESISTANCE-ASSOCIATED GENE PROTEIN"/>
    <property type="match status" value="1"/>
</dbReference>
<evidence type="ECO:0000256" key="1">
    <source>
        <dbReference type="ARBA" id="ARBA00023054"/>
    </source>
</evidence>
<protein>
    <recommendedName>
        <fullName evidence="5">UV radiation resistance-associated gene protein</fullName>
    </recommendedName>
</protein>